<dbReference type="PROSITE" id="PS50930">
    <property type="entry name" value="HTH_LYTTR"/>
    <property type="match status" value="1"/>
</dbReference>
<dbReference type="RefSeq" id="WP_157963392.1">
    <property type="nucleotide sequence ID" value="NZ_BJYI01000004.1"/>
</dbReference>
<organism evidence="3 4">
    <name type="scientific">Chryseobacterium lathyri</name>
    <dbReference type="NCBI Taxonomy" id="395933"/>
    <lineage>
        <taxon>Bacteria</taxon>
        <taxon>Pseudomonadati</taxon>
        <taxon>Bacteroidota</taxon>
        <taxon>Flavobacteriia</taxon>
        <taxon>Flavobacteriales</taxon>
        <taxon>Weeksellaceae</taxon>
        <taxon>Chryseobacterium group</taxon>
        <taxon>Chryseobacterium</taxon>
    </lineage>
</organism>
<keyword evidence="1" id="KW-0472">Membrane</keyword>
<sequence length="238" mass="28013">MNVSILLLLIIYIHTITTWLDEKLDWRRIPVERSLVQFGLGIVIPVIILLLLISKYAQTLDQNIIENGFLLIEFPFLLSFFIFLNGSYLFSYLVLTEPSSVINFDNHYNLHSKSIGTSTLTIQYKGNDLEFDISHDILYFYRFRKQVKFIAFNGEEYPVKKTLGAVTDQLKDYNFLQINRSVVLNFSMVEGYRPGLKRNTLELIFKNKYSHLLENQNMNQFVVTKEHILKITRFFNTF</sequence>
<feature type="transmembrane region" description="Helical" evidence="1">
    <location>
        <begin position="74"/>
        <end position="95"/>
    </location>
</feature>
<dbReference type="SMART" id="SM00850">
    <property type="entry name" value="LytTR"/>
    <property type="match status" value="1"/>
</dbReference>
<dbReference type="AlphaFoldDB" id="A0A511Y7L0"/>
<proteinExistence type="predicted"/>
<evidence type="ECO:0000256" key="1">
    <source>
        <dbReference type="SAM" id="Phobius"/>
    </source>
</evidence>
<gene>
    <name evidence="3" type="ORF">CLA01_12480</name>
</gene>
<reference evidence="3 4" key="1">
    <citation type="submission" date="2019-07" db="EMBL/GenBank/DDBJ databases">
        <title>Whole genome shotgun sequence of Chryseobacterium lathyri NBRC 105250.</title>
        <authorList>
            <person name="Hosoyama A."/>
            <person name="Uohara A."/>
            <person name="Ohji S."/>
            <person name="Ichikawa N."/>
        </authorList>
    </citation>
    <scope>NUCLEOTIDE SEQUENCE [LARGE SCALE GENOMIC DNA]</scope>
    <source>
        <strain evidence="3 4">NBRC 105250</strain>
    </source>
</reference>
<protein>
    <recommendedName>
        <fullName evidence="2">HTH LytTR-type domain-containing protein</fullName>
    </recommendedName>
</protein>
<dbReference type="Proteomes" id="UP000321150">
    <property type="component" value="Unassembled WGS sequence"/>
</dbReference>
<dbReference type="Pfam" id="PF04397">
    <property type="entry name" value="LytTR"/>
    <property type="match status" value="1"/>
</dbReference>
<evidence type="ECO:0000313" key="4">
    <source>
        <dbReference type="Proteomes" id="UP000321150"/>
    </source>
</evidence>
<evidence type="ECO:0000313" key="3">
    <source>
        <dbReference type="EMBL" id="GEN71176.1"/>
    </source>
</evidence>
<keyword evidence="1" id="KW-0812">Transmembrane</keyword>
<keyword evidence="1" id="KW-1133">Transmembrane helix</keyword>
<dbReference type="EMBL" id="BJYI01000004">
    <property type="protein sequence ID" value="GEN71176.1"/>
    <property type="molecule type" value="Genomic_DNA"/>
</dbReference>
<evidence type="ECO:0000259" key="2">
    <source>
        <dbReference type="PROSITE" id="PS50930"/>
    </source>
</evidence>
<accession>A0A511Y7L0</accession>
<dbReference type="Gene3D" id="2.40.50.1020">
    <property type="entry name" value="LytTr DNA-binding domain"/>
    <property type="match status" value="1"/>
</dbReference>
<dbReference type="InterPro" id="IPR007492">
    <property type="entry name" value="LytTR_DNA-bd_dom"/>
</dbReference>
<dbReference type="GO" id="GO:0003677">
    <property type="term" value="F:DNA binding"/>
    <property type="evidence" value="ECO:0007669"/>
    <property type="project" value="InterPro"/>
</dbReference>
<comment type="caution">
    <text evidence="3">The sequence shown here is derived from an EMBL/GenBank/DDBJ whole genome shotgun (WGS) entry which is preliminary data.</text>
</comment>
<feature type="transmembrane region" description="Helical" evidence="1">
    <location>
        <begin position="34"/>
        <end position="53"/>
    </location>
</feature>
<feature type="domain" description="HTH LytTR-type" evidence="2">
    <location>
        <begin position="135"/>
        <end position="210"/>
    </location>
</feature>
<name>A0A511Y7L0_9FLAO</name>